<dbReference type="PROSITE" id="PS50089">
    <property type="entry name" value="ZF_RING_2"/>
    <property type="match status" value="1"/>
</dbReference>
<gene>
    <name evidence="8" type="ORF">AMAG_18436</name>
</gene>
<feature type="region of interest" description="Disordered" evidence="6">
    <location>
        <begin position="200"/>
        <end position="281"/>
    </location>
</feature>
<feature type="compositionally biased region" description="Pro residues" evidence="6">
    <location>
        <begin position="216"/>
        <end position="229"/>
    </location>
</feature>
<feature type="compositionally biased region" description="Low complexity" evidence="6">
    <location>
        <begin position="200"/>
        <end position="215"/>
    </location>
</feature>
<evidence type="ECO:0000256" key="6">
    <source>
        <dbReference type="SAM" id="MobiDB-lite"/>
    </source>
</evidence>
<dbReference type="PROSITE" id="PS00518">
    <property type="entry name" value="ZF_RING_1"/>
    <property type="match status" value="1"/>
</dbReference>
<feature type="domain" description="RING-type" evidence="7">
    <location>
        <begin position="41"/>
        <end position="108"/>
    </location>
</feature>
<dbReference type="InterPro" id="IPR042123">
    <property type="entry name" value="Zip3/RNF212-like"/>
</dbReference>
<evidence type="ECO:0000256" key="2">
    <source>
        <dbReference type="ARBA" id="ARBA00022771"/>
    </source>
</evidence>
<evidence type="ECO:0000256" key="1">
    <source>
        <dbReference type="ARBA" id="ARBA00022723"/>
    </source>
</evidence>
<reference evidence="9" key="2">
    <citation type="submission" date="2009-11" db="EMBL/GenBank/DDBJ databases">
        <title>The Genome Sequence of Allomyces macrogynus strain ATCC 38327.</title>
        <authorList>
            <consortium name="The Broad Institute Genome Sequencing Platform"/>
            <person name="Russ C."/>
            <person name="Cuomo C."/>
            <person name="Shea T."/>
            <person name="Young S.K."/>
            <person name="Zeng Q."/>
            <person name="Koehrsen M."/>
            <person name="Haas B."/>
            <person name="Borodovsky M."/>
            <person name="Guigo R."/>
            <person name="Alvarado L."/>
            <person name="Berlin A."/>
            <person name="Borenstein D."/>
            <person name="Chen Z."/>
            <person name="Engels R."/>
            <person name="Freedman E."/>
            <person name="Gellesch M."/>
            <person name="Goldberg J."/>
            <person name="Griggs A."/>
            <person name="Gujja S."/>
            <person name="Heiman D."/>
            <person name="Hepburn T."/>
            <person name="Howarth C."/>
            <person name="Jen D."/>
            <person name="Larson L."/>
            <person name="Lewis B."/>
            <person name="Mehta T."/>
            <person name="Park D."/>
            <person name="Pearson M."/>
            <person name="Roberts A."/>
            <person name="Saif S."/>
            <person name="Shenoy N."/>
            <person name="Sisk P."/>
            <person name="Stolte C."/>
            <person name="Sykes S."/>
            <person name="Walk T."/>
            <person name="White J."/>
            <person name="Yandava C."/>
            <person name="Burger G."/>
            <person name="Gray M.W."/>
            <person name="Holland P.W.H."/>
            <person name="King N."/>
            <person name="Lang F.B.F."/>
            <person name="Roger A.J."/>
            <person name="Ruiz-Trillo I."/>
            <person name="Lander E."/>
            <person name="Nusbaum C."/>
        </authorList>
    </citation>
    <scope>NUCLEOTIDE SEQUENCE [LARGE SCALE GENOMIC DNA]</scope>
    <source>
        <strain evidence="9">ATCC 38327</strain>
    </source>
</reference>
<evidence type="ECO:0000256" key="4">
    <source>
        <dbReference type="ARBA" id="ARBA00023254"/>
    </source>
</evidence>
<dbReference type="PANTHER" id="PTHR22663">
    <property type="entry name" value="RING FINGER PROTEIN NARYA-RELATED"/>
    <property type="match status" value="1"/>
</dbReference>
<keyword evidence="4" id="KW-0469">Meiosis</keyword>
<dbReference type="STRING" id="578462.A0A0L0SBT9"/>
<evidence type="ECO:0000256" key="3">
    <source>
        <dbReference type="ARBA" id="ARBA00022833"/>
    </source>
</evidence>
<dbReference type="EMBL" id="GG745335">
    <property type="protein sequence ID" value="KNE59884.1"/>
    <property type="molecule type" value="Genomic_DNA"/>
</dbReference>
<protein>
    <recommendedName>
        <fullName evidence="7">RING-type domain-containing protein</fullName>
    </recommendedName>
</protein>
<keyword evidence="9" id="KW-1185">Reference proteome</keyword>
<dbReference type="GO" id="GO:0008270">
    <property type="term" value="F:zinc ion binding"/>
    <property type="evidence" value="ECO:0007669"/>
    <property type="project" value="UniProtKB-KW"/>
</dbReference>
<dbReference type="GO" id="GO:0007131">
    <property type="term" value="P:reciprocal meiotic recombination"/>
    <property type="evidence" value="ECO:0007669"/>
    <property type="project" value="InterPro"/>
</dbReference>
<accession>A0A0L0SBT9</accession>
<feature type="region of interest" description="Disordered" evidence="6">
    <location>
        <begin position="1"/>
        <end position="28"/>
    </location>
</feature>
<dbReference type="SUPFAM" id="SSF57850">
    <property type="entry name" value="RING/U-box"/>
    <property type="match status" value="1"/>
</dbReference>
<dbReference type="GO" id="GO:0000795">
    <property type="term" value="C:synaptonemal complex"/>
    <property type="evidence" value="ECO:0007669"/>
    <property type="project" value="InterPro"/>
</dbReference>
<name>A0A0L0SBT9_ALLM3</name>
<organism evidence="8 9">
    <name type="scientific">Allomyces macrogynus (strain ATCC 38327)</name>
    <name type="common">Allomyces javanicus var. macrogynus</name>
    <dbReference type="NCBI Taxonomy" id="578462"/>
    <lineage>
        <taxon>Eukaryota</taxon>
        <taxon>Fungi</taxon>
        <taxon>Fungi incertae sedis</taxon>
        <taxon>Blastocladiomycota</taxon>
        <taxon>Blastocladiomycetes</taxon>
        <taxon>Blastocladiales</taxon>
        <taxon>Blastocladiaceae</taxon>
        <taxon>Allomyces</taxon>
    </lineage>
</organism>
<sequence>MSAPNGPPPAAAAPHGRPAAIHASSAPGSVPGTEGLDWIHCNACHRDPWTSFRLTPPATGPAAGNPLTAFHVVSGCGHLLCHDCLATCPQQQHDPETGAVLVPCPVCHAAHAPVLPVLVPGTNQLADDVAPYFRPVADQLTTALDAYRFQLDNATSLMRYLRGRLTRYQDLLNRARHDLIQSRQVKSECARLQEENSQLRQQVAALQQAAGATPHRPGPPPSRAAPPPTTLFRRPGTTRPTTSASHPGHWPSSVSPYALPRPLQTAGAPPPPAMGMMDAAGTAGSGVVDSFSLQSSTTSVHGGGGGGGVAAMVPRGSRMSRASTTMTARVREVVVAATRSGRRPYAVPE</sequence>
<dbReference type="InterPro" id="IPR017907">
    <property type="entry name" value="Znf_RING_CS"/>
</dbReference>
<dbReference type="AlphaFoldDB" id="A0A0L0SBT9"/>
<dbReference type="InterPro" id="IPR001841">
    <property type="entry name" value="Znf_RING"/>
</dbReference>
<keyword evidence="1" id="KW-0479">Metal-binding</keyword>
<dbReference type="OrthoDB" id="2535391at2759"/>
<feature type="compositionally biased region" description="Low complexity" evidence="6">
    <location>
        <begin position="12"/>
        <end position="23"/>
    </location>
</feature>
<evidence type="ECO:0000313" key="8">
    <source>
        <dbReference type="EMBL" id="KNE59884.1"/>
    </source>
</evidence>
<keyword evidence="2 5" id="KW-0863">Zinc-finger</keyword>
<dbReference type="Proteomes" id="UP000054350">
    <property type="component" value="Unassembled WGS sequence"/>
</dbReference>
<dbReference type="PANTHER" id="PTHR22663:SF17">
    <property type="entry name" value="RING FINGER PROTEIN NARYA-RELATED"/>
    <property type="match status" value="1"/>
</dbReference>
<dbReference type="VEuPathDB" id="FungiDB:AMAG_18436"/>
<keyword evidence="3" id="KW-0862">Zinc</keyword>
<dbReference type="GO" id="GO:0019789">
    <property type="term" value="F:SUMO transferase activity"/>
    <property type="evidence" value="ECO:0007669"/>
    <property type="project" value="InterPro"/>
</dbReference>
<dbReference type="GO" id="GO:0007129">
    <property type="term" value="P:homologous chromosome pairing at meiosis"/>
    <property type="evidence" value="ECO:0007669"/>
    <property type="project" value="TreeGrafter"/>
</dbReference>
<reference evidence="8 9" key="1">
    <citation type="submission" date="2009-11" db="EMBL/GenBank/DDBJ databases">
        <title>Annotation of Allomyces macrogynus ATCC 38327.</title>
        <authorList>
            <consortium name="The Broad Institute Genome Sequencing Platform"/>
            <person name="Russ C."/>
            <person name="Cuomo C."/>
            <person name="Burger G."/>
            <person name="Gray M.W."/>
            <person name="Holland P.W.H."/>
            <person name="King N."/>
            <person name="Lang F.B.F."/>
            <person name="Roger A.J."/>
            <person name="Ruiz-Trillo I."/>
            <person name="Young S.K."/>
            <person name="Zeng Q."/>
            <person name="Gargeya S."/>
            <person name="Fitzgerald M."/>
            <person name="Haas B."/>
            <person name="Abouelleil A."/>
            <person name="Alvarado L."/>
            <person name="Arachchi H.M."/>
            <person name="Berlin A."/>
            <person name="Chapman S.B."/>
            <person name="Gearin G."/>
            <person name="Goldberg J."/>
            <person name="Griggs A."/>
            <person name="Gujja S."/>
            <person name="Hansen M."/>
            <person name="Heiman D."/>
            <person name="Howarth C."/>
            <person name="Larimer J."/>
            <person name="Lui A."/>
            <person name="MacDonald P.J.P."/>
            <person name="McCowen C."/>
            <person name="Montmayeur A."/>
            <person name="Murphy C."/>
            <person name="Neiman D."/>
            <person name="Pearson M."/>
            <person name="Priest M."/>
            <person name="Roberts A."/>
            <person name="Saif S."/>
            <person name="Shea T."/>
            <person name="Sisk P."/>
            <person name="Stolte C."/>
            <person name="Sykes S."/>
            <person name="Wortman J."/>
            <person name="Nusbaum C."/>
            <person name="Birren B."/>
        </authorList>
    </citation>
    <scope>NUCLEOTIDE SEQUENCE [LARGE SCALE GENOMIC DNA]</scope>
    <source>
        <strain evidence="8 9">ATCC 38327</strain>
    </source>
</reference>
<evidence type="ECO:0000259" key="7">
    <source>
        <dbReference type="PROSITE" id="PS50089"/>
    </source>
</evidence>
<evidence type="ECO:0000256" key="5">
    <source>
        <dbReference type="PROSITE-ProRule" id="PRU00175"/>
    </source>
</evidence>
<dbReference type="GO" id="GO:0016925">
    <property type="term" value="P:protein sumoylation"/>
    <property type="evidence" value="ECO:0007669"/>
    <property type="project" value="TreeGrafter"/>
</dbReference>
<feature type="compositionally biased region" description="Pro residues" evidence="6">
    <location>
        <begin position="1"/>
        <end position="11"/>
    </location>
</feature>
<proteinExistence type="predicted"/>
<evidence type="ECO:0000313" key="9">
    <source>
        <dbReference type="Proteomes" id="UP000054350"/>
    </source>
</evidence>